<comment type="function">
    <text evidence="13">Structure-specific nuclease with 5'-flap endonuclease and 5'-3' exonuclease activities involved in DNA replication and repair. During DNA replication, cleaves the 5'-overhanging flap structure that is generated by displacement synthesis when DNA polymerase encounters the 5'-end of a downstream Okazaki fragment. It enters the flap from the 5'-end and then tracks to cleave the flap base, leaving a nick for ligation. Also involved in the long patch base excision repair (LP-BER) pathway, by cleaving within the apurinic/apyrimidinic (AP) site-terminated flap. Acts as a genome stabilization factor that prevents flaps from equilibrating into structures that lead to duplications and deletions. Also possesses 5'-3' exonuclease activity on nicked or gapped double-stranded DNA, and exhibits RNase H activity. Also involved in replication and repair of rDNA and in repairing mitochondrial DNA.</text>
</comment>
<comment type="similarity">
    <text evidence="13">Belongs to the XPG/RAD2 endonuclease family. FEN1 subfamily.</text>
</comment>
<accession>A0A915E2B9</accession>
<evidence type="ECO:0000256" key="12">
    <source>
        <dbReference type="ARBA" id="ARBA00023242"/>
    </source>
</evidence>
<dbReference type="InterPro" id="IPR036279">
    <property type="entry name" value="5-3_exonuclease_C_sf"/>
</dbReference>
<evidence type="ECO:0000256" key="11">
    <source>
        <dbReference type="ARBA" id="ARBA00023204"/>
    </source>
</evidence>
<sequence length="530" mass="60603">MTNKEGSRVLANVWKSITIEEFRRFLGVLFLIGVYRGKNEPVPMLWNMNIGRECIRNGVAQNRFYQILRFLRFDDAERRRRLPERRDKLAPIRKVFESFNVNLRRAYTPSECVTVDEKLTTFRGRCPFRQYIPSKPGKYGIKSWLFCDSDTSYVLNAQVYTGRDPQQSRELFILESKMGIKDLSRVIGDHASAAIRSNEMKAYFGRKIAIDASMSLYQFLIAVRQDGAQLVDENGETTSHLNGMFYRTIRMMENGIKPVFVFDGKPPEMKADELDKRVERRADAEKQLTEAKDKGDAVAVEKFERRLVKVTKEHSEEVKKLLRLMGVPVVEAPCEAEAQCAELVRADKVFATATEDMDALTFGSKVLVRHMTFSEAKKIPIQEFNLEKVLKNFDMTNSQFVDLCIMLGCDYCPTIRGIAVLENIDKKNILLLRTAKGEDFTFNWTEPDMPAVIKYLCGEKGFNEDRIRTAIDRLQKGRQTATQGRIDCFFKTSGTVVTEPSSKKRKIEESKKPKPGSSAASSSKKTKKGK</sequence>
<dbReference type="PROSITE" id="PS00841">
    <property type="entry name" value="XPG_1"/>
    <property type="match status" value="1"/>
</dbReference>
<dbReference type="InterPro" id="IPR019974">
    <property type="entry name" value="XPG_CS"/>
</dbReference>
<dbReference type="GO" id="GO:0006284">
    <property type="term" value="P:base-excision repair"/>
    <property type="evidence" value="ECO:0007669"/>
    <property type="project" value="UniProtKB-UniRule"/>
</dbReference>
<dbReference type="GO" id="GO:0030145">
    <property type="term" value="F:manganese ion binding"/>
    <property type="evidence" value="ECO:0007669"/>
    <property type="project" value="TreeGrafter"/>
</dbReference>
<keyword evidence="12 13" id="KW-0539">Nucleus</keyword>
<keyword evidence="11 13" id="KW-0234">DNA repair</keyword>
<dbReference type="PANTHER" id="PTHR11081">
    <property type="entry name" value="FLAP ENDONUCLEASE FAMILY MEMBER"/>
    <property type="match status" value="1"/>
</dbReference>
<dbReference type="SMART" id="SM00484">
    <property type="entry name" value="XPGI"/>
    <property type="match status" value="1"/>
</dbReference>
<dbReference type="InterPro" id="IPR006085">
    <property type="entry name" value="XPG_DNA_repair_N"/>
</dbReference>
<dbReference type="CDD" id="cd09867">
    <property type="entry name" value="PIN_FEN1"/>
    <property type="match status" value="1"/>
</dbReference>
<dbReference type="Pfam" id="PF13843">
    <property type="entry name" value="DDE_Tnp_1_7"/>
    <property type="match status" value="1"/>
</dbReference>
<feature type="domain" description="XPG N-terminal" evidence="16">
    <location>
        <begin position="178"/>
        <end position="284"/>
    </location>
</feature>
<name>A0A915E2B9_9BILA</name>
<comment type="cofactor">
    <cofactor evidence="13">
        <name>Mg(2+)</name>
        <dbReference type="ChEBI" id="CHEBI:18420"/>
    </cofactor>
    <text evidence="13">Binds 2 magnesium ions per subunit. They probably participate in the reaction catalyzed by the enzyme. May bind an additional third magnesium ion after substrate binding.</text>
</comment>
<keyword evidence="6 13" id="KW-0227">DNA damage</keyword>
<dbReference type="GO" id="GO:0005730">
    <property type="term" value="C:nucleolus"/>
    <property type="evidence" value="ECO:0007669"/>
    <property type="project" value="UniProtKB-SubCell"/>
</dbReference>
<dbReference type="PRINTS" id="PR00853">
    <property type="entry name" value="XPGRADSUPER"/>
</dbReference>
<evidence type="ECO:0000256" key="14">
    <source>
        <dbReference type="SAM" id="MobiDB-lite"/>
    </source>
</evidence>
<dbReference type="GO" id="GO:0005654">
    <property type="term" value="C:nucleoplasm"/>
    <property type="evidence" value="ECO:0007669"/>
    <property type="project" value="UniProtKB-SubCell"/>
</dbReference>
<dbReference type="Proteomes" id="UP000887574">
    <property type="component" value="Unplaced"/>
</dbReference>
<dbReference type="Gene3D" id="1.10.150.20">
    <property type="entry name" value="5' to 3' exonuclease, C-terminal subdomain"/>
    <property type="match status" value="1"/>
</dbReference>
<comment type="subcellular location">
    <subcellularLocation>
        <location evidence="13">Nucleus</location>
        <location evidence="13">Nucleolus</location>
    </subcellularLocation>
    <subcellularLocation>
        <location evidence="13">Nucleus</location>
        <location evidence="13">Nucleoplasm</location>
    </subcellularLocation>
    <subcellularLocation>
        <location evidence="13">Mitochondrion</location>
    </subcellularLocation>
    <text evidence="13">Resides mostly in the nucleoli and relocalizes to the nucleoplasm upon DNA damage.</text>
</comment>
<dbReference type="Gene3D" id="3.40.50.1010">
    <property type="entry name" value="5'-nuclease"/>
    <property type="match status" value="1"/>
</dbReference>
<dbReference type="GO" id="GO:0004523">
    <property type="term" value="F:RNA-DNA hybrid ribonuclease activity"/>
    <property type="evidence" value="ECO:0007669"/>
    <property type="project" value="TreeGrafter"/>
</dbReference>
<dbReference type="GO" id="GO:0000287">
    <property type="term" value="F:magnesium ion binding"/>
    <property type="evidence" value="ECO:0007669"/>
    <property type="project" value="UniProtKB-UniRule"/>
</dbReference>
<evidence type="ECO:0000259" key="15">
    <source>
        <dbReference type="SMART" id="SM00484"/>
    </source>
</evidence>
<dbReference type="GO" id="GO:0005739">
    <property type="term" value="C:mitochondrion"/>
    <property type="evidence" value="ECO:0007669"/>
    <property type="project" value="UniProtKB-SubCell"/>
</dbReference>
<evidence type="ECO:0000256" key="2">
    <source>
        <dbReference type="ARBA" id="ARBA00022705"/>
    </source>
</evidence>
<feature type="domain" description="XPG-I" evidence="15">
    <location>
        <begin position="323"/>
        <end position="395"/>
    </location>
</feature>
<dbReference type="GO" id="GO:0043137">
    <property type="term" value="P:DNA replication, removal of RNA primer"/>
    <property type="evidence" value="ECO:0007669"/>
    <property type="project" value="UniProtKB-UniRule"/>
</dbReference>
<evidence type="ECO:0000256" key="9">
    <source>
        <dbReference type="ARBA" id="ARBA00022842"/>
    </source>
</evidence>
<evidence type="ECO:0000256" key="1">
    <source>
        <dbReference type="ARBA" id="ARBA00022553"/>
    </source>
</evidence>
<keyword evidence="3 13" id="KW-0540">Nuclease</keyword>
<evidence type="ECO:0000256" key="4">
    <source>
        <dbReference type="ARBA" id="ARBA00022723"/>
    </source>
</evidence>
<dbReference type="EC" id="3.1.-.-" evidence="13"/>
<reference evidence="18" key="1">
    <citation type="submission" date="2022-11" db="UniProtKB">
        <authorList>
            <consortium name="WormBaseParasite"/>
        </authorList>
    </citation>
    <scope>IDENTIFICATION</scope>
</reference>
<dbReference type="SUPFAM" id="SSF88723">
    <property type="entry name" value="PIN domain-like"/>
    <property type="match status" value="1"/>
</dbReference>
<feature type="region of interest" description="Disordered" evidence="14">
    <location>
        <begin position="496"/>
        <end position="530"/>
    </location>
</feature>
<evidence type="ECO:0000256" key="3">
    <source>
        <dbReference type="ARBA" id="ARBA00022722"/>
    </source>
</evidence>
<dbReference type="GO" id="GO:0017108">
    <property type="term" value="F:5'-flap endonuclease activity"/>
    <property type="evidence" value="ECO:0007669"/>
    <property type="project" value="UniProtKB-UniRule"/>
</dbReference>
<keyword evidence="9 13" id="KW-0460">Magnesium</keyword>
<evidence type="ECO:0000313" key="18">
    <source>
        <dbReference type="WBParaSite" id="jg25454"/>
    </source>
</evidence>
<dbReference type="InterPro" id="IPR029526">
    <property type="entry name" value="PGBD"/>
</dbReference>
<evidence type="ECO:0000259" key="16">
    <source>
        <dbReference type="SMART" id="SM00485"/>
    </source>
</evidence>
<dbReference type="WBParaSite" id="jg25454">
    <property type="protein sequence ID" value="jg25454"/>
    <property type="gene ID" value="jg25454"/>
</dbReference>
<dbReference type="InterPro" id="IPR006084">
    <property type="entry name" value="XPG/Rad2"/>
</dbReference>
<dbReference type="InterPro" id="IPR029060">
    <property type="entry name" value="PIN-like_dom_sf"/>
</dbReference>
<dbReference type="FunFam" id="3.40.50.1010:FF:000003">
    <property type="entry name" value="Flap endonuclease 1"/>
    <property type="match status" value="1"/>
</dbReference>
<keyword evidence="8 13" id="KW-0269">Exonuclease</keyword>
<keyword evidence="4 13" id="KW-0479">Metal-binding</keyword>
<organism evidence="17 18">
    <name type="scientific">Ditylenchus dipsaci</name>
    <dbReference type="NCBI Taxonomy" id="166011"/>
    <lineage>
        <taxon>Eukaryota</taxon>
        <taxon>Metazoa</taxon>
        <taxon>Ecdysozoa</taxon>
        <taxon>Nematoda</taxon>
        <taxon>Chromadorea</taxon>
        <taxon>Rhabditida</taxon>
        <taxon>Tylenchina</taxon>
        <taxon>Tylenchomorpha</taxon>
        <taxon>Sphaerularioidea</taxon>
        <taxon>Anguinidae</taxon>
        <taxon>Anguininae</taxon>
        <taxon>Ditylenchus</taxon>
    </lineage>
</organism>
<dbReference type="GO" id="GO:0008409">
    <property type="term" value="F:5'-3' exonuclease activity"/>
    <property type="evidence" value="ECO:0007669"/>
    <property type="project" value="UniProtKB-UniRule"/>
</dbReference>
<proteinExistence type="inferred from homology"/>
<dbReference type="PROSITE" id="PS00842">
    <property type="entry name" value="XPG_2"/>
    <property type="match status" value="1"/>
</dbReference>
<dbReference type="SUPFAM" id="SSF47807">
    <property type="entry name" value="5' to 3' exonuclease, C-terminal subdomain"/>
    <property type="match status" value="1"/>
</dbReference>
<evidence type="ECO:0000256" key="6">
    <source>
        <dbReference type="ARBA" id="ARBA00022763"/>
    </source>
</evidence>
<evidence type="ECO:0000256" key="13">
    <source>
        <dbReference type="HAMAP-Rule" id="MF_03140"/>
    </source>
</evidence>
<evidence type="ECO:0000256" key="7">
    <source>
        <dbReference type="ARBA" id="ARBA00022801"/>
    </source>
</evidence>
<keyword evidence="10 13" id="KW-0496">Mitochondrion</keyword>
<dbReference type="HAMAP" id="MF_00614">
    <property type="entry name" value="Fen"/>
    <property type="match status" value="1"/>
</dbReference>
<dbReference type="PANTHER" id="PTHR11081:SF9">
    <property type="entry name" value="FLAP ENDONUCLEASE 1"/>
    <property type="match status" value="1"/>
</dbReference>
<evidence type="ECO:0000256" key="8">
    <source>
        <dbReference type="ARBA" id="ARBA00022839"/>
    </source>
</evidence>
<dbReference type="InterPro" id="IPR023426">
    <property type="entry name" value="Flap_endonuc"/>
</dbReference>
<evidence type="ECO:0000256" key="10">
    <source>
        <dbReference type="ARBA" id="ARBA00023128"/>
    </source>
</evidence>
<evidence type="ECO:0000256" key="5">
    <source>
        <dbReference type="ARBA" id="ARBA00022759"/>
    </source>
</evidence>
<dbReference type="Pfam" id="PF00752">
    <property type="entry name" value="XPG_N"/>
    <property type="match status" value="1"/>
</dbReference>
<keyword evidence="5 13" id="KW-0255">Endonuclease</keyword>
<keyword evidence="7 13" id="KW-0378">Hydrolase</keyword>
<dbReference type="Pfam" id="PF00867">
    <property type="entry name" value="XPG_I"/>
    <property type="match status" value="1"/>
</dbReference>
<dbReference type="GO" id="GO:0003677">
    <property type="term" value="F:DNA binding"/>
    <property type="evidence" value="ECO:0007669"/>
    <property type="project" value="UniProtKB-UniRule"/>
</dbReference>
<keyword evidence="17" id="KW-1185">Reference proteome</keyword>
<dbReference type="SMART" id="SM00485">
    <property type="entry name" value="XPGN"/>
    <property type="match status" value="1"/>
</dbReference>
<protein>
    <recommendedName>
        <fullName evidence="13">Flap endonuclease 1</fullName>
        <shortName evidence="13">FEN-1</shortName>
        <ecNumber evidence="13">3.1.-.-</ecNumber>
    </recommendedName>
    <alternativeName>
        <fullName evidence="13">Flap structure-specific endonuclease 1</fullName>
    </alternativeName>
</protein>
<dbReference type="AlphaFoldDB" id="A0A915E2B9"/>
<keyword evidence="2 13" id="KW-0235">DNA replication</keyword>
<keyword evidence="1 13" id="KW-0597">Phosphoprotein</keyword>
<evidence type="ECO:0000313" key="17">
    <source>
        <dbReference type="Proteomes" id="UP000887574"/>
    </source>
</evidence>
<dbReference type="InterPro" id="IPR006086">
    <property type="entry name" value="XPG-I_dom"/>
</dbReference>